<evidence type="ECO:0000256" key="2">
    <source>
        <dbReference type="ARBA" id="ARBA00034247"/>
    </source>
</evidence>
<dbReference type="InterPro" id="IPR000160">
    <property type="entry name" value="GGDEF_dom"/>
</dbReference>
<dbReference type="eggNOG" id="COG3706">
    <property type="taxonomic scope" value="Bacteria"/>
</dbReference>
<dbReference type="Pfam" id="PF00990">
    <property type="entry name" value="GGDEF"/>
    <property type="match status" value="1"/>
</dbReference>
<organism evidence="5 6">
    <name type="scientific">Rhizobium mesoamericanum STM3625</name>
    <dbReference type="NCBI Taxonomy" id="1211777"/>
    <lineage>
        <taxon>Bacteria</taxon>
        <taxon>Pseudomonadati</taxon>
        <taxon>Pseudomonadota</taxon>
        <taxon>Alphaproteobacteria</taxon>
        <taxon>Hyphomicrobiales</taxon>
        <taxon>Rhizobiaceae</taxon>
        <taxon>Rhizobium/Agrobacterium group</taxon>
        <taxon>Rhizobium</taxon>
    </lineage>
</organism>
<dbReference type="InterPro" id="IPR050469">
    <property type="entry name" value="Diguanylate_Cyclase"/>
</dbReference>
<keyword evidence="3" id="KW-0472">Membrane</keyword>
<dbReference type="PANTHER" id="PTHR45138">
    <property type="entry name" value="REGULATORY COMPONENTS OF SENSORY TRANSDUCTION SYSTEM"/>
    <property type="match status" value="1"/>
</dbReference>
<evidence type="ECO:0000256" key="3">
    <source>
        <dbReference type="SAM" id="Phobius"/>
    </source>
</evidence>
<dbReference type="InterPro" id="IPR029787">
    <property type="entry name" value="Nucleotide_cyclase"/>
</dbReference>
<proteinExistence type="predicted"/>
<dbReference type="Gene3D" id="3.30.70.270">
    <property type="match status" value="1"/>
</dbReference>
<feature type="transmembrane region" description="Helical" evidence="3">
    <location>
        <begin position="46"/>
        <end position="68"/>
    </location>
</feature>
<dbReference type="HOGENOM" id="CLU_000445_11_16_5"/>
<dbReference type="PANTHER" id="PTHR45138:SF9">
    <property type="entry name" value="DIGUANYLATE CYCLASE DGCM-RELATED"/>
    <property type="match status" value="1"/>
</dbReference>
<evidence type="ECO:0000256" key="1">
    <source>
        <dbReference type="ARBA" id="ARBA00012528"/>
    </source>
</evidence>
<dbReference type="EMBL" id="CANI01000008">
    <property type="protein sequence ID" value="CCM74778.1"/>
    <property type="molecule type" value="Genomic_DNA"/>
</dbReference>
<comment type="catalytic activity">
    <reaction evidence="2">
        <text>2 GTP = 3',3'-c-di-GMP + 2 diphosphate</text>
        <dbReference type="Rhea" id="RHEA:24898"/>
        <dbReference type="ChEBI" id="CHEBI:33019"/>
        <dbReference type="ChEBI" id="CHEBI:37565"/>
        <dbReference type="ChEBI" id="CHEBI:58805"/>
        <dbReference type="EC" id="2.7.7.65"/>
    </reaction>
</comment>
<dbReference type="AlphaFoldDB" id="K0PLI1"/>
<evidence type="ECO:0000313" key="6">
    <source>
        <dbReference type="Proteomes" id="UP000009319"/>
    </source>
</evidence>
<dbReference type="GO" id="GO:0052621">
    <property type="term" value="F:diguanylate cyclase activity"/>
    <property type="evidence" value="ECO:0007669"/>
    <property type="project" value="UniProtKB-EC"/>
</dbReference>
<dbReference type="SUPFAM" id="SSF55073">
    <property type="entry name" value="Nucleotide cyclase"/>
    <property type="match status" value="1"/>
</dbReference>
<sequence>MNFSQRYSSATIVSALRIAALGAVCFAAGSVGVLLILNLIVPDRPFLVGFAGAGLISVFVAFPLLLILQLKVGELKKLQETVNYTARHDSVTKTLNGTAFAAAVEHYIDRRKRIATDAGGVMIAVVIDTLDEISRRYGPQWADTVMQSLAAIIQSSVRKGDLVARLATNELGVFLPGATVENAQDVGTRIRRRVAEASFSAEGTPMTIGVRLGGAVFEGPTDFNHIRQLADEMAMQRGGENEDAIPLSRLPAA</sequence>
<evidence type="ECO:0000313" key="5">
    <source>
        <dbReference type="EMBL" id="CCM74778.1"/>
    </source>
</evidence>
<name>K0PLI1_9HYPH</name>
<feature type="domain" description="GGDEF" evidence="4">
    <location>
        <begin position="118"/>
        <end position="250"/>
    </location>
</feature>
<comment type="caution">
    <text evidence="5">The sequence shown here is derived from an EMBL/GenBank/DDBJ whole genome shotgun (WGS) entry which is preliminary data.</text>
</comment>
<protein>
    <recommendedName>
        <fullName evidence="1">diguanylate cyclase</fullName>
        <ecNumber evidence="1">2.7.7.65</ecNumber>
    </recommendedName>
</protein>
<reference evidence="5 6" key="1">
    <citation type="journal article" date="2013" name="Genome Announc.">
        <title>Draft Genome Sequence of Rhizobium mesoamericanum STM3625, a Nitrogen-Fixing Symbiont of Mimosa pudica Isolated in French Guiana (South America).</title>
        <authorList>
            <person name="Moulin L."/>
            <person name="Mornico D."/>
            <person name="Melkonian R."/>
            <person name="Klonowska A."/>
        </authorList>
    </citation>
    <scope>NUCLEOTIDE SEQUENCE [LARGE SCALE GENOMIC DNA]</scope>
    <source>
        <strain evidence="5 6">STM3625</strain>
    </source>
</reference>
<evidence type="ECO:0000259" key="4">
    <source>
        <dbReference type="PROSITE" id="PS50887"/>
    </source>
</evidence>
<dbReference type="EC" id="2.7.7.65" evidence="1"/>
<dbReference type="Proteomes" id="UP000009319">
    <property type="component" value="Unassembled WGS sequence"/>
</dbReference>
<keyword evidence="3" id="KW-0812">Transmembrane</keyword>
<dbReference type="PROSITE" id="PS50887">
    <property type="entry name" value="GGDEF"/>
    <property type="match status" value="1"/>
</dbReference>
<dbReference type="RefSeq" id="WP_007530849.1">
    <property type="nucleotide sequence ID" value="NZ_HF536772.1"/>
</dbReference>
<dbReference type="SMART" id="SM00267">
    <property type="entry name" value="GGDEF"/>
    <property type="match status" value="1"/>
</dbReference>
<gene>
    <name evidence="5" type="ORF">BN77_1922</name>
</gene>
<dbReference type="InterPro" id="IPR043128">
    <property type="entry name" value="Rev_trsase/Diguanyl_cyclase"/>
</dbReference>
<feature type="transmembrane region" description="Helical" evidence="3">
    <location>
        <begin position="12"/>
        <end position="40"/>
    </location>
</feature>
<accession>K0PLI1</accession>
<keyword evidence="3" id="KW-1133">Transmembrane helix</keyword>
<dbReference type="NCBIfam" id="TIGR00254">
    <property type="entry name" value="GGDEF"/>
    <property type="match status" value="1"/>
</dbReference>
<dbReference type="STRING" id="1211777.BN77_1922"/>
<keyword evidence="6" id="KW-1185">Reference proteome</keyword>